<evidence type="ECO:0000259" key="3">
    <source>
        <dbReference type="Pfam" id="PF01557"/>
    </source>
</evidence>
<dbReference type="InterPro" id="IPR011234">
    <property type="entry name" value="Fumarylacetoacetase-like_C"/>
</dbReference>
<evidence type="ECO:0000313" key="10">
    <source>
        <dbReference type="Proteomes" id="UP000092403"/>
    </source>
</evidence>
<dbReference type="Proteomes" id="UP000092401">
    <property type="component" value="Unassembled WGS sequence"/>
</dbReference>
<dbReference type="InterPro" id="IPR051121">
    <property type="entry name" value="FAH"/>
</dbReference>
<keyword evidence="2" id="KW-0479">Metal-binding</keyword>
<dbReference type="PATRIC" id="fig|1706437.3.peg.338"/>
<dbReference type="EMBL" id="LNGF01000005">
    <property type="protein sequence ID" value="KYC48424.1"/>
    <property type="molecule type" value="Genomic_DNA"/>
</dbReference>
<dbReference type="PANTHER" id="PTHR42796">
    <property type="entry name" value="FUMARYLACETOACETATE HYDROLASE DOMAIN-CONTAINING PROTEIN 2A-RELATED"/>
    <property type="match status" value="1"/>
</dbReference>
<dbReference type="InterPro" id="IPR036663">
    <property type="entry name" value="Fumarylacetoacetase_C_sf"/>
</dbReference>
<dbReference type="Gene3D" id="3.90.850.10">
    <property type="entry name" value="Fumarylacetoacetase-like, C-terminal domain"/>
    <property type="match status" value="1"/>
</dbReference>
<dbReference type="PATRIC" id="fig|1706436.3.peg.192"/>
<evidence type="ECO:0008006" key="11">
    <source>
        <dbReference type="Google" id="ProtNLM"/>
    </source>
</evidence>
<dbReference type="GO" id="GO:0016853">
    <property type="term" value="F:isomerase activity"/>
    <property type="evidence" value="ECO:0007669"/>
    <property type="project" value="UniProtKB-ARBA"/>
</dbReference>
<dbReference type="Pfam" id="PF01557">
    <property type="entry name" value="FAA_hydrolase"/>
    <property type="match status" value="1"/>
</dbReference>
<organism evidence="7 10">
    <name type="scientific">Candidatus Methanofastidiosum methylothiophilum</name>
    <dbReference type="NCBI Taxonomy" id="1705564"/>
    <lineage>
        <taxon>Archaea</taxon>
        <taxon>Methanobacteriati</taxon>
        <taxon>Methanobacteriota</taxon>
        <taxon>Stenosarchaea group</taxon>
        <taxon>Candidatus Methanofastidiosia</taxon>
        <taxon>Candidatus Methanofastidiosales</taxon>
        <taxon>Candidatus Methanofastidiosaceae</taxon>
        <taxon>Candidatus Methanofastidiosum</taxon>
    </lineage>
</organism>
<sequence length="250" mass="27974">MKLLRYNDNDKIEKGILENNVIKKIKGDFFSEFQITETEIDPNSVKLVSPTMPSKIVAVGLNYADHAKELKMELPKNPIIFIKPQSTVIGPEDPIIYPETSTQVDYEVELGVVIGRRAKNVEKDEAEDYILGYTVFNDVTARDLQRKDIQWTRAKSYDTFAPIGPLIETNINPLDLPISLKLNGVTKQNSSTKNMVFNCYELLEFISEIMPLEPGDVIATGTPPGVGPMNRGDTVEAKIEGIGVLRNYVI</sequence>
<evidence type="ECO:0000256" key="1">
    <source>
        <dbReference type="ARBA" id="ARBA00010211"/>
    </source>
</evidence>
<accession>A0A150J272</accession>
<evidence type="ECO:0000259" key="4">
    <source>
        <dbReference type="Pfam" id="PF10370"/>
    </source>
</evidence>
<comment type="caution">
    <text evidence="7">The sequence shown here is derived from an EMBL/GenBank/DDBJ whole genome shotgun (WGS) entry which is preliminary data.</text>
</comment>
<evidence type="ECO:0000313" key="6">
    <source>
        <dbReference type="EMBL" id="KYC48424.1"/>
    </source>
</evidence>
<evidence type="ECO:0000313" key="8">
    <source>
        <dbReference type="Proteomes" id="UP000091929"/>
    </source>
</evidence>
<dbReference type="FunFam" id="3.90.850.10:FF:000002">
    <property type="entry name" value="2-hydroxyhepta-2,4-diene-1,7-dioate isomerase"/>
    <property type="match status" value="1"/>
</dbReference>
<evidence type="ECO:0000313" key="7">
    <source>
        <dbReference type="EMBL" id="KYC51064.1"/>
    </source>
</evidence>
<evidence type="ECO:0000256" key="2">
    <source>
        <dbReference type="ARBA" id="ARBA00022723"/>
    </source>
</evidence>
<dbReference type="Pfam" id="PF10370">
    <property type="entry name" value="Rv2993c-like_N"/>
    <property type="match status" value="1"/>
</dbReference>
<proteinExistence type="inferred from homology"/>
<dbReference type="AlphaFoldDB" id="A0A150J272"/>
<comment type="similarity">
    <text evidence="1">Belongs to the FAH family.</text>
</comment>
<dbReference type="SUPFAM" id="SSF56529">
    <property type="entry name" value="FAH"/>
    <property type="match status" value="1"/>
</dbReference>
<accession>A0A150IUU1</accession>
<protein>
    <recommendedName>
        <fullName evidence="11">Fumarylacetoacetase-like C-terminal domain-containing protein</fullName>
    </recommendedName>
</protein>
<dbReference type="PANTHER" id="PTHR42796:SF4">
    <property type="entry name" value="FUMARYLACETOACETATE HYDROLASE DOMAIN-CONTAINING PROTEIN 2A"/>
    <property type="match status" value="1"/>
</dbReference>
<dbReference type="PATRIC" id="fig|1706438.3.peg.349"/>
<gene>
    <name evidence="5" type="ORF">APG10_00193</name>
    <name evidence="6" type="ORF">APG11_00337</name>
    <name evidence="7" type="ORF">APG12_00349</name>
</gene>
<feature type="domain" description="Fumarylacetoacetase-like C-terminal" evidence="3">
    <location>
        <begin position="55"/>
        <end position="249"/>
    </location>
</feature>
<name>A0A150J272_9EURY</name>
<dbReference type="EMBL" id="LNGE01000003">
    <property type="protein sequence ID" value="KYC46190.1"/>
    <property type="molecule type" value="Genomic_DNA"/>
</dbReference>
<dbReference type="GO" id="GO:0019752">
    <property type="term" value="P:carboxylic acid metabolic process"/>
    <property type="evidence" value="ECO:0007669"/>
    <property type="project" value="UniProtKB-ARBA"/>
</dbReference>
<feature type="domain" description="Rv2993c-like N-terminal" evidence="4">
    <location>
        <begin position="1"/>
        <end position="50"/>
    </location>
</feature>
<dbReference type="GO" id="GO:0046872">
    <property type="term" value="F:metal ion binding"/>
    <property type="evidence" value="ECO:0007669"/>
    <property type="project" value="UniProtKB-KW"/>
</dbReference>
<evidence type="ECO:0000313" key="5">
    <source>
        <dbReference type="EMBL" id="KYC46190.1"/>
    </source>
</evidence>
<dbReference type="Proteomes" id="UP000091929">
    <property type="component" value="Unassembled WGS sequence"/>
</dbReference>
<reference evidence="8 9" key="1">
    <citation type="journal article" date="2016" name="ISME J.">
        <title>Chasing the elusive Euryarchaeota class WSA2: genomes reveal a uniquely fastidious methyl-reducing methanogen.</title>
        <authorList>
            <person name="Nobu M.K."/>
            <person name="Narihiro T."/>
            <person name="Kuroda K."/>
            <person name="Mei R."/>
            <person name="Liu W.T."/>
        </authorList>
    </citation>
    <scope>NUCLEOTIDE SEQUENCE [LARGE SCALE GENOMIC DNA]</scope>
    <source>
        <strain evidence="5">B03fssc0709_Meth_Bin005</strain>
        <strain evidence="6">B15fssc0709_Meth_Bin003</strain>
        <strain evidence="7">BMIXfssc0709_Meth_Bin006</strain>
    </source>
</reference>
<dbReference type="Proteomes" id="UP000092403">
    <property type="component" value="Unassembled WGS sequence"/>
</dbReference>
<dbReference type="EMBL" id="LNJC01000004">
    <property type="protein sequence ID" value="KYC51064.1"/>
    <property type="molecule type" value="Genomic_DNA"/>
</dbReference>
<dbReference type="InterPro" id="IPR018833">
    <property type="entry name" value="Rv2993c-like_N"/>
</dbReference>
<accession>A0A150IMG1</accession>
<evidence type="ECO:0000313" key="9">
    <source>
        <dbReference type="Proteomes" id="UP000092401"/>
    </source>
</evidence>